<dbReference type="GO" id="GO:0005615">
    <property type="term" value="C:extracellular space"/>
    <property type="evidence" value="ECO:0007669"/>
    <property type="project" value="TreeGrafter"/>
</dbReference>
<evidence type="ECO:0000256" key="2">
    <source>
        <dbReference type="ARBA" id="ARBA00022729"/>
    </source>
</evidence>
<dbReference type="SMART" id="SM00364">
    <property type="entry name" value="LRR_BAC"/>
    <property type="match status" value="7"/>
</dbReference>
<keyword evidence="1" id="KW-0433">Leucine-rich repeat</keyword>
<evidence type="ECO:0000256" key="1">
    <source>
        <dbReference type="ARBA" id="ARBA00022614"/>
    </source>
</evidence>
<keyword evidence="5" id="KW-0812">Transmembrane</keyword>
<evidence type="ECO:0000313" key="9">
    <source>
        <dbReference type="EMBL" id="CEK91938.1"/>
    </source>
</evidence>
<dbReference type="SMART" id="SM00082">
    <property type="entry name" value="LRRCT"/>
    <property type="match status" value="1"/>
</dbReference>
<dbReference type="SMART" id="SM00365">
    <property type="entry name" value="LRR_SD22"/>
    <property type="match status" value="7"/>
</dbReference>
<dbReference type="Pfam" id="PF13516">
    <property type="entry name" value="LRR_6"/>
    <property type="match status" value="1"/>
</dbReference>
<dbReference type="Gene3D" id="3.80.10.10">
    <property type="entry name" value="Ribonuclease Inhibitor"/>
    <property type="match status" value="4"/>
</dbReference>
<dbReference type="Pfam" id="PF13855">
    <property type="entry name" value="LRR_8"/>
    <property type="match status" value="4"/>
</dbReference>
<evidence type="ECO:0000256" key="6">
    <source>
        <dbReference type="SAM" id="SignalP"/>
    </source>
</evidence>
<dbReference type="InterPro" id="IPR003591">
    <property type="entry name" value="Leu-rich_rpt_typical-subtyp"/>
</dbReference>
<protein>
    <recommendedName>
        <fullName evidence="7">LRRCT domain-containing protein</fullName>
    </recommendedName>
</protein>
<dbReference type="AlphaFoldDB" id="A0A0B7BGG7"/>
<dbReference type="EMBL" id="HACG01045072">
    <property type="protein sequence ID" value="CEK91937.1"/>
    <property type="molecule type" value="Transcribed_RNA"/>
</dbReference>
<dbReference type="EMBL" id="HACG01045073">
    <property type="protein sequence ID" value="CEK91938.1"/>
    <property type="molecule type" value="Transcribed_RNA"/>
</dbReference>
<reference evidence="8" key="1">
    <citation type="submission" date="2014-12" db="EMBL/GenBank/DDBJ databases">
        <title>Insight into the proteome of Arion vulgaris.</title>
        <authorList>
            <person name="Aradska J."/>
            <person name="Bulat T."/>
            <person name="Smidak R."/>
            <person name="Sarate P."/>
            <person name="Gangsoo J."/>
            <person name="Sialana F."/>
            <person name="Bilban M."/>
            <person name="Lubec G."/>
        </authorList>
    </citation>
    <scope>NUCLEOTIDE SEQUENCE</scope>
    <source>
        <tissue evidence="8">Skin</tissue>
    </source>
</reference>
<keyword evidence="5" id="KW-1133">Transmembrane helix</keyword>
<evidence type="ECO:0000256" key="5">
    <source>
        <dbReference type="SAM" id="Phobius"/>
    </source>
</evidence>
<sequence length="1092" mass="126626">MKMVTLSGNRAIVIQLLQILLLFHLCMKYTQAHACPHSCTCQGVYNTQVNCSSKFLLKPPTTSASTLTLDLSHNSLGPILNASFAQMRNLTLIDLSQNALTLLLDCTFSGMLSLKTVNLHRNRLTSLPEGLFTDANKIEHLDLSYNLFVELPNNAFKNLPHLKTLDVSHNMIVQLTLGLRFQVPRHIQAIDISYNYIEAIRNDSFEIASAWERGIDRVLNLAFCRISSIESGAITQIPNLNDLDLSGNSGITMNMLENLTKELETGARNLDRLSLAHMNLTTLVPLFTKVSEISLKFLNVSFNSITDVPADVFSTIRSLRVLDLSRNQVHNLAVGFSDLVSLRVLNVSHNLMQSFDGATVTHLSNLHTLDVSHNKLTDSNNVNFSSLTKLNYLKVNNNFLASVKLPTNISNLQFLDYHSNRIREFSGLDDVPILEIVDLSDNDLETVTGFLFRGARFVKMANFSKNSIKTIDHRAFLPYSPLSIDLSNNFLKEILYCNWVATQKLYLNHNSIAHIDNQAFHGMTGLEELDLSKNQLVVLHEDLFYYLNNLKHLNLSYNGLLKLLWLHLFRNLDQLETLDLGYNSIINLNESMLFPLSKIQRLYIQANRLQTIIPRVFRDVAHLKVLDLSNNPFDCICDMLAFKDWLKRTKISVIGLYVFNSTAYHCRTPEKRAGLHVLNWNEDEFECNRSMLYLIIVCSIGVFFIILAVIITAVYKCYKNYKWKAEIKKKLKEEEENRKKRKKRVDVVKLSNQEIAEAIKEAVERKSRKNKQKSRVIDRQNKYIPLPGLANKHTGKRSSENDEERKAITGNDKKVQKERRRSREGHYEKLKMEELATEELEKQKGESPYRHPEKNSNKRENHIETRNDRHVHDNGNFDPYHYDRRLIQKFQHPQGGDLTREDALRDQDRMAYYKRDPRYWHTVGPERRNSPYIISPANIFPNRWDSDDEWNRIQGGAYQGHRRSRQEDHRMDGYTTTHIRDTVVPRHERENRVRERISDHNRESFPFYNERADEGEPIHYTRQHNDDPYHHPNHQRSHSYNYLPQDYNGRAPHLKKDRLQKRYESINQISNGIGPRAVSQPYLARESTSDWL</sequence>
<feature type="signal peptide" evidence="6">
    <location>
        <begin position="1"/>
        <end position="32"/>
    </location>
</feature>
<feature type="compositionally biased region" description="Basic and acidic residues" evidence="4">
    <location>
        <begin position="824"/>
        <end position="875"/>
    </location>
</feature>
<dbReference type="SMART" id="SM00369">
    <property type="entry name" value="LRR_TYP"/>
    <property type="match status" value="16"/>
</dbReference>
<dbReference type="GO" id="GO:0031012">
    <property type="term" value="C:extracellular matrix"/>
    <property type="evidence" value="ECO:0007669"/>
    <property type="project" value="TreeGrafter"/>
</dbReference>
<gene>
    <name evidence="8" type="primary">ORF185675</name>
    <name evidence="9" type="synonym">ORF185681</name>
</gene>
<feature type="region of interest" description="Disordered" evidence="4">
    <location>
        <begin position="1020"/>
        <end position="1042"/>
    </location>
</feature>
<feature type="domain" description="LRRCT" evidence="7">
    <location>
        <begin position="631"/>
        <end position="688"/>
    </location>
</feature>
<name>A0A0B7BGG7_9EUPU</name>
<evidence type="ECO:0000256" key="3">
    <source>
        <dbReference type="ARBA" id="ARBA00022737"/>
    </source>
</evidence>
<dbReference type="InterPro" id="IPR032675">
    <property type="entry name" value="LRR_dom_sf"/>
</dbReference>
<proteinExistence type="predicted"/>
<accession>A0A0B7BGG7</accession>
<keyword evidence="3" id="KW-0677">Repeat</keyword>
<evidence type="ECO:0000259" key="7">
    <source>
        <dbReference type="SMART" id="SM00082"/>
    </source>
</evidence>
<dbReference type="InterPro" id="IPR000483">
    <property type="entry name" value="Cys-rich_flank_reg_C"/>
</dbReference>
<organism evidence="8">
    <name type="scientific">Arion vulgaris</name>
    <dbReference type="NCBI Taxonomy" id="1028688"/>
    <lineage>
        <taxon>Eukaryota</taxon>
        <taxon>Metazoa</taxon>
        <taxon>Spiralia</taxon>
        <taxon>Lophotrochozoa</taxon>
        <taxon>Mollusca</taxon>
        <taxon>Gastropoda</taxon>
        <taxon>Heterobranchia</taxon>
        <taxon>Euthyneura</taxon>
        <taxon>Panpulmonata</taxon>
        <taxon>Eupulmonata</taxon>
        <taxon>Stylommatophora</taxon>
        <taxon>Helicina</taxon>
        <taxon>Arionoidea</taxon>
        <taxon>Arionidae</taxon>
        <taxon>Arion</taxon>
    </lineage>
</organism>
<feature type="compositionally biased region" description="Basic and acidic residues" evidence="4">
    <location>
        <begin position="797"/>
        <end position="815"/>
    </location>
</feature>
<keyword evidence="2 6" id="KW-0732">Signal</keyword>
<feature type="region of interest" description="Disordered" evidence="4">
    <location>
        <begin position="763"/>
        <end position="875"/>
    </location>
</feature>
<evidence type="ECO:0000256" key="4">
    <source>
        <dbReference type="SAM" id="MobiDB-lite"/>
    </source>
</evidence>
<feature type="compositionally biased region" description="Basic and acidic residues" evidence="4">
    <location>
        <begin position="1020"/>
        <end position="1030"/>
    </location>
</feature>
<dbReference type="PANTHER" id="PTHR24373">
    <property type="entry name" value="SLIT RELATED LEUCINE-RICH REPEAT NEURONAL PROTEIN"/>
    <property type="match status" value="1"/>
</dbReference>
<dbReference type="FunFam" id="3.80.10.10:FF:001164">
    <property type="entry name" value="GH01279p"/>
    <property type="match status" value="1"/>
</dbReference>
<dbReference type="InterPro" id="IPR050328">
    <property type="entry name" value="Dev_Immune_Receptor"/>
</dbReference>
<dbReference type="InterPro" id="IPR001611">
    <property type="entry name" value="Leu-rich_rpt"/>
</dbReference>
<evidence type="ECO:0000313" key="8">
    <source>
        <dbReference type="EMBL" id="CEK91937.1"/>
    </source>
</evidence>
<dbReference type="PANTHER" id="PTHR24373:SF275">
    <property type="entry name" value="TIR DOMAIN-CONTAINING PROTEIN"/>
    <property type="match status" value="1"/>
</dbReference>
<feature type="transmembrane region" description="Helical" evidence="5">
    <location>
        <begin position="691"/>
        <end position="715"/>
    </location>
</feature>
<dbReference type="PROSITE" id="PS51450">
    <property type="entry name" value="LRR"/>
    <property type="match status" value="4"/>
</dbReference>
<keyword evidence="5" id="KW-0472">Membrane</keyword>
<feature type="chain" id="PRO_5007391770" description="LRRCT domain-containing protein" evidence="6">
    <location>
        <begin position="33"/>
        <end position="1092"/>
    </location>
</feature>
<dbReference type="SUPFAM" id="SSF52047">
    <property type="entry name" value="RNI-like"/>
    <property type="match status" value="2"/>
</dbReference>